<gene>
    <name evidence="2" type="ORF">SAMN02745691_00844</name>
</gene>
<accession>A0A1M6E399</accession>
<dbReference type="InterPro" id="IPR038071">
    <property type="entry name" value="UROD/MetE-like_sf"/>
</dbReference>
<name>A0A1M6E399_9FIRM</name>
<dbReference type="Proteomes" id="UP000184342">
    <property type="component" value="Unassembled WGS sequence"/>
</dbReference>
<keyword evidence="3" id="KW-1185">Reference proteome</keyword>
<reference evidence="2 3" key="1">
    <citation type="submission" date="2016-11" db="EMBL/GenBank/DDBJ databases">
        <authorList>
            <person name="Jaros S."/>
            <person name="Januszkiewicz K."/>
            <person name="Wedrychowicz H."/>
        </authorList>
    </citation>
    <scope>NUCLEOTIDE SEQUENCE [LARGE SCALE GENOMIC DNA]</scope>
    <source>
        <strain evidence="2 3">DSM 15970</strain>
    </source>
</reference>
<dbReference type="RefSeq" id="WP_073993111.1">
    <property type="nucleotide sequence ID" value="NZ_FQYT01000007.1"/>
</dbReference>
<dbReference type="GO" id="GO:0006779">
    <property type="term" value="P:porphyrin-containing compound biosynthetic process"/>
    <property type="evidence" value="ECO:0007669"/>
    <property type="project" value="InterPro"/>
</dbReference>
<dbReference type="OrthoDB" id="9815759at2"/>
<evidence type="ECO:0000259" key="1">
    <source>
        <dbReference type="Pfam" id="PF01208"/>
    </source>
</evidence>
<dbReference type="SUPFAM" id="SSF51726">
    <property type="entry name" value="UROD/MetE-like"/>
    <property type="match status" value="1"/>
</dbReference>
<protein>
    <submittedName>
        <fullName evidence="2">Uroporphyrinogen decarboxylase (URO-D)</fullName>
    </submittedName>
</protein>
<dbReference type="InterPro" id="IPR000257">
    <property type="entry name" value="Uroporphyrinogen_deCOase"/>
</dbReference>
<dbReference type="AlphaFoldDB" id="A0A1M6E399"/>
<evidence type="ECO:0000313" key="2">
    <source>
        <dbReference type="EMBL" id="SHI79921.1"/>
    </source>
</evidence>
<feature type="domain" description="Uroporphyrinogen decarboxylase (URO-D)" evidence="1">
    <location>
        <begin position="56"/>
        <end position="302"/>
    </location>
</feature>
<dbReference type="InterPro" id="IPR052024">
    <property type="entry name" value="Methanogen_methyltrans"/>
</dbReference>
<proteinExistence type="predicted"/>
<dbReference type="STRING" id="1122934.SAMN02745691_00844"/>
<dbReference type="Pfam" id="PF01208">
    <property type="entry name" value="URO-D"/>
    <property type="match status" value="1"/>
</dbReference>
<dbReference type="PANTHER" id="PTHR47099">
    <property type="entry name" value="METHYLCOBAMIDE:COM METHYLTRANSFERASE MTBA"/>
    <property type="match status" value="1"/>
</dbReference>
<dbReference type="PANTHER" id="PTHR47099:SF1">
    <property type="entry name" value="METHYLCOBAMIDE:COM METHYLTRANSFERASE MTBA"/>
    <property type="match status" value="1"/>
</dbReference>
<dbReference type="Gene3D" id="3.20.20.210">
    <property type="match status" value="1"/>
</dbReference>
<sequence>MLTKRENLLETIRGGHPDRYVNSYEPYVLIVDPIMKAIGGMPFTMKPGDTDINGWGVKVDFPLGAPGPFPMHSEELTVLKDITKWKETVKAPRVVFSDEEWAETKAEVAKIDRKEYFVTGFIAPGIFEKVHYLMGMQEALISFYEEPEAMHELIDFLADWEISHGKEMMKHIQPDALFHHDDWGSQISSFISPEMFEEFLLPAYKKVYGYFKEQGCIIIHHSDSYGANLVPYMIEMGMDIWQGAMSTNNIPELIKKYKGQITFMGGIDNGIVDRADWTPEKIAEVVEKVCRETGTEFFIPGTTMGGPESVYPGVYDAVTKEIDRMSKIMFK</sequence>
<dbReference type="GO" id="GO:0004853">
    <property type="term" value="F:uroporphyrinogen decarboxylase activity"/>
    <property type="evidence" value="ECO:0007669"/>
    <property type="project" value="InterPro"/>
</dbReference>
<evidence type="ECO:0000313" key="3">
    <source>
        <dbReference type="Proteomes" id="UP000184342"/>
    </source>
</evidence>
<dbReference type="EMBL" id="FQYT01000007">
    <property type="protein sequence ID" value="SHI79921.1"/>
    <property type="molecule type" value="Genomic_DNA"/>
</dbReference>
<organism evidence="2 3">
    <name type="scientific">Parasporobacterium paucivorans DSM 15970</name>
    <dbReference type="NCBI Taxonomy" id="1122934"/>
    <lineage>
        <taxon>Bacteria</taxon>
        <taxon>Bacillati</taxon>
        <taxon>Bacillota</taxon>
        <taxon>Clostridia</taxon>
        <taxon>Lachnospirales</taxon>
        <taxon>Lachnospiraceae</taxon>
        <taxon>Parasporobacterium</taxon>
    </lineage>
</organism>